<gene>
    <name evidence="1" type="ORF">OM076_22735</name>
</gene>
<evidence type="ECO:0000313" key="2">
    <source>
        <dbReference type="Proteomes" id="UP001149140"/>
    </source>
</evidence>
<dbReference type="SUPFAM" id="SSF54637">
    <property type="entry name" value="Thioesterase/thiol ester dehydrase-isomerase"/>
    <property type="match status" value="1"/>
</dbReference>
<protein>
    <submittedName>
        <fullName evidence="1">PaaI family thioesterase</fullName>
    </submittedName>
</protein>
<dbReference type="EMBL" id="JAPDOD010000022">
    <property type="protein sequence ID" value="MDA0163108.1"/>
    <property type="molecule type" value="Genomic_DNA"/>
</dbReference>
<proteinExistence type="predicted"/>
<dbReference type="Gene3D" id="3.10.129.10">
    <property type="entry name" value="Hotdog Thioesterase"/>
    <property type="match status" value="1"/>
</dbReference>
<reference evidence="1" key="1">
    <citation type="submission" date="2022-10" db="EMBL/GenBank/DDBJ databases">
        <title>The WGS of Solirubrobacter ginsenosidimutans DSM 21036.</title>
        <authorList>
            <person name="Jiang Z."/>
        </authorList>
    </citation>
    <scope>NUCLEOTIDE SEQUENCE</scope>
    <source>
        <strain evidence="1">DSM 21036</strain>
    </source>
</reference>
<name>A0A9X3S724_9ACTN</name>
<organism evidence="1 2">
    <name type="scientific">Solirubrobacter ginsenosidimutans</name>
    <dbReference type="NCBI Taxonomy" id="490573"/>
    <lineage>
        <taxon>Bacteria</taxon>
        <taxon>Bacillati</taxon>
        <taxon>Actinomycetota</taxon>
        <taxon>Thermoleophilia</taxon>
        <taxon>Solirubrobacterales</taxon>
        <taxon>Solirubrobacteraceae</taxon>
        <taxon>Solirubrobacter</taxon>
    </lineage>
</organism>
<keyword evidence="2" id="KW-1185">Reference proteome</keyword>
<sequence length="137" mass="14547">MSRLEDNFVIPFERSFDAHYGLEYVSPTQGRVVIRADHLGVDGTVVSGVYAAMAESIASTGTAVEVLPQGLFPSGLSNSTHVVGDAREGVLEATARCRARGALEWLWDVEIGLAGGERTAFATVAIAVRPMRGKKGV</sequence>
<dbReference type="RefSeq" id="WP_270042349.1">
    <property type="nucleotide sequence ID" value="NZ_JAPDOD010000022.1"/>
</dbReference>
<comment type="caution">
    <text evidence="1">The sequence shown here is derived from an EMBL/GenBank/DDBJ whole genome shotgun (WGS) entry which is preliminary data.</text>
</comment>
<evidence type="ECO:0000313" key="1">
    <source>
        <dbReference type="EMBL" id="MDA0163108.1"/>
    </source>
</evidence>
<accession>A0A9X3S724</accession>
<dbReference type="AlphaFoldDB" id="A0A9X3S724"/>
<dbReference type="Proteomes" id="UP001149140">
    <property type="component" value="Unassembled WGS sequence"/>
</dbReference>
<dbReference type="InterPro" id="IPR029069">
    <property type="entry name" value="HotDog_dom_sf"/>
</dbReference>